<comment type="caution">
    <text evidence="2">The sequence shown here is derived from an EMBL/GenBank/DDBJ whole genome shotgun (WGS) entry which is preliminary data.</text>
</comment>
<accession>A0A7W7VPG7</accession>
<feature type="region of interest" description="Disordered" evidence="1">
    <location>
        <begin position="1"/>
        <end position="52"/>
    </location>
</feature>
<feature type="compositionally biased region" description="Basic and acidic residues" evidence="1">
    <location>
        <begin position="38"/>
        <end position="52"/>
    </location>
</feature>
<name>A0A7W7VPG7_9ACTN</name>
<proteinExistence type="predicted"/>
<evidence type="ECO:0000256" key="1">
    <source>
        <dbReference type="SAM" id="MobiDB-lite"/>
    </source>
</evidence>
<dbReference type="EMBL" id="JACHJP010000004">
    <property type="protein sequence ID" value="MBB4917250.1"/>
    <property type="molecule type" value="Genomic_DNA"/>
</dbReference>
<sequence>MTETDPEDTSPQPPAQVPDDREGAEGADEPVGIDPDGPEPHLPDDRKGAPKS</sequence>
<keyword evidence="3" id="KW-1185">Reference proteome</keyword>
<dbReference type="RefSeq" id="WP_184717333.1">
    <property type="nucleotide sequence ID" value="NZ_JACHJP010000004.1"/>
</dbReference>
<evidence type="ECO:0000313" key="2">
    <source>
        <dbReference type="EMBL" id="MBB4917250.1"/>
    </source>
</evidence>
<dbReference type="Proteomes" id="UP000552644">
    <property type="component" value="Unassembled WGS sequence"/>
</dbReference>
<dbReference type="AlphaFoldDB" id="A0A7W7VPG7"/>
<evidence type="ECO:0000313" key="3">
    <source>
        <dbReference type="Proteomes" id="UP000552644"/>
    </source>
</evidence>
<protein>
    <submittedName>
        <fullName evidence="2">Uncharacterized protein</fullName>
    </submittedName>
</protein>
<gene>
    <name evidence="2" type="ORF">FHS44_004358</name>
</gene>
<organism evidence="2 3">
    <name type="scientific">Streptosporangium saharense</name>
    <dbReference type="NCBI Taxonomy" id="1706840"/>
    <lineage>
        <taxon>Bacteria</taxon>
        <taxon>Bacillati</taxon>
        <taxon>Actinomycetota</taxon>
        <taxon>Actinomycetes</taxon>
        <taxon>Streptosporangiales</taxon>
        <taxon>Streptosporangiaceae</taxon>
        <taxon>Streptosporangium</taxon>
    </lineage>
</organism>
<reference evidence="2 3" key="1">
    <citation type="submission" date="2020-08" db="EMBL/GenBank/DDBJ databases">
        <title>Genomic Encyclopedia of Type Strains, Phase III (KMG-III): the genomes of soil and plant-associated and newly described type strains.</title>
        <authorList>
            <person name="Whitman W."/>
        </authorList>
    </citation>
    <scope>NUCLEOTIDE SEQUENCE [LARGE SCALE GENOMIC DNA]</scope>
    <source>
        <strain evidence="2 3">CECT 8840</strain>
    </source>
</reference>